<organism evidence="1 2">
    <name type="scientific">Eretmocerus hayati</name>
    <dbReference type="NCBI Taxonomy" id="131215"/>
    <lineage>
        <taxon>Eukaryota</taxon>
        <taxon>Metazoa</taxon>
        <taxon>Ecdysozoa</taxon>
        <taxon>Arthropoda</taxon>
        <taxon>Hexapoda</taxon>
        <taxon>Insecta</taxon>
        <taxon>Pterygota</taxon>
        <taxon>Neoptera</taxon>
        <taxon>Endopterygota</taxon>
        <taxon>Hymenoptera</taxon>
        <taxon>Apocrita</taxon>
        <taxon>Proctotrupomorpha</taxon>
        <taxon>Chalcidoidea</taxon>
        <taxon>Aphelinidae</taxon>
        <taxon>Aphelininae</taxon>
        <taxon>Eretmocerus</taxon>
    </lineage>
</organism>
<gene>
    <name evidence="1" type="ORF">QAD02_009783</name>
</gene>
<protein>
    <submittedName>
        <fullName evidence="1">Uncharacterized protein</fullName>
    </submittedName>
</protein>
<evidence type="ECO:0000313" key="2">
    <source>
        <dbReference type="Proteomes" id="UP001239111"/>
    </source>
</evidence>
<sequence length="655" mass="75812">MDESKASECLKFLKKLKNKGKSCPDLLESINILKAEASTNGLDDATLKTLFDIVMTENLGSATITLLIKAAIPKSKISDTIVEDLITWLLMIPASVTILTTLLQWLVGCVKYKLINRDLVYIFYDPLFFVMLKQEKLEAYLAHLIYIMTKPDDVSRRQVLRLLKLDTRYKSPRKHIIALLSLFKSYKPEVVPEKIPSINLHSAWRPISENLQLDFDRARARILSTQAQGDDQMCCDWNVIQFHKTKKNQEPLVPSIRYLSIGSSIFETEIKKSIFDISDISDLGRYSSEIKLPCNATSLLKNVIGYHLLMYTDLKYQHRFMHNLYFTLWKSFIFEKGKYSNEEMDALLKMTAEFCSYMQNGISIVNYFINEYFTCCTNDYDEKLLSLIQWSSILPPELLQDYILKHLKIIFYSSSFDSKCKIIRTLRKLSQNLFITNSDLFEGKTFPFLEERCGKHLNESARLIQKLVKELTTAASNIHSYNSIMISEALSFYEQMSLMAAYSNSSMIVLPSPSITYGSFSSKSCVLLSKICELLLQVRYYLKNHKTRVSMKDVKWFITYIQDFVSALWFEDCVSERKSKDRYLLKRLSDQVVKNYSGCNLDELLSIKQHYAVLPFIFESIASGYKSSLTSEDALIIANYYYKYLNQFINAFGRD</sequence>
<name>A0ACC2NAD4_9HYME</name>
<dbReference type="EMBL" id="CM056744">
    <property type="protein sequence ID" value="KAJ8668120.1"/>
    <property type="molecule type" value="Genomic_DNA"/>
</dbReference>
<keyword evidence="2" id="KW-1185">Reference proteome</keyword>
<evidence type="ECO:0000313" key="1">
    <source>
        <dbReference type="EMBL" id="KAJ8668120.1"/>
    </source>
</evidence>
<proteinExistence type="predicted"/>
<accession>A0ACC2NAD4</accession>
<comment type="caution">
    <text evidence="1">The sequence shown here is derived from an EMBL/GenBank/DDBJ whole genome shotgun (WGS) entry which is preliminary data.</text>
</comment>
<dbReference type="Proteomes" id="UP001239111">
    <property type="component" value="Chromosome 4"/>
</dbReference>
<reference evidence="1" key="1">
    <citation type="submission" date="2023-04" db="EMBL/GenBank/DDBJ databases">
        <title>A chromosome-level genome assembly of the parasitoid wasp Eretmocerus hayati.</title>
        <authorList>
            <person name="Zhong Y."/>
            <person name="Liu S."/>
            <person name="Liu Y."/>
        </authorList>
    </citation>
    <scope>NUCLEOTIDE SEQUENCE</scope>
    <source>
        <strain evidence="1">ZJU_SS_LIU_2023</strain>
    </source>
</reference>